<keyword evidence="1" id="KW-0812">Transmembrane</keyword>
<sequence length="89" mass="10192">MWNLINDLSENNLKTVLTPSKLVRFLMSDGLLCEVVAVLAVGFLTSAVRWFRGLLRADFNERFSEIFGRFGSVAVDCRKCRVRNFNMSE</sequence>
<reference evidence="2 3" key="1">
    <citation type="submission" date="2017-07" db="EMBL/GenBank/DDBJ databases">
        <authorList>
            <person name="Talla V."/>
            <person name="Backstrom N."/>
        </authorList>
    </citation>
    <scope>NUCLEOTIDE SEQUENCE [LARGE SCALE GENOMIC DNA]</scope>
</reference>
<accession>A0A5E4R6G3</accession>
<proteinExistence type="predicted"/>
<dbReference type="Proteomes" id="UP000324832">
    <property type="component" value="Unassembled WGS sequence"/>
</dbReference>
<dbReference type="AlphaFoldDB" id="A0A5E4R6G3"/>
<dbReference type="EMBL" id="FZQP02007047">
    <property type="protein sequence ID" value="VVD05940.1"/>
    <property type="molecule type" value="Genomic_DNA"/>
</dbReference>
<evidence type="ECO:0000313" key="3">
    <source>
        <dbReference type="Proteomes" id="UP000324832"/>
    </source>
</evidence>
<evidence type="ECO:0000256" key="1">
    <source>
        <dbReference type="SAM" id="Phobius"/>
    </source>
</evidence>
<keyword evidence="1" id="KW-1133">Transmembrane helix</keyword>
<feature type="transmembrane region" description="Helical" evidence="1">
    <location>
        <begin position="31"/>
        <end position="51"/>
    </location>
</feature>
<evidence type="ECO:0000313" key="2">
    <source>
        <dbReference type="EMBL" id="VVD05940.1"/>
    </source>
</evidence>
<protein>
    <submittedName>
        <fullName evidence="2">Uncharacterized protein</fullName>
    </submittedName>
</protein>
<organism evidence="2 3">
    <name type="scientific">Leptidea sinapis</name>
    <dbReference type="NCBI Taxonomy" id="189913"/>
    <lineage>
        <taxon>Eukaryota</taxon>
        <taxon>Metazoa</taxon>
        <taxon>Ecdysozoa</taxon>
        <taxon>Arthropoda</taxon>
        <taxon>Hexapoda</taxon>
        <taxon>Insecta</taxon>
        <taxon>Pterygota</taxon>
        <taxon>Neoptera</taxon>
        <taxon>Endopterygota</taxon>
        <taxon>Lepidoptera</taxon>
        <taxon>Glossata</taxon>
        <taxon>Ditrysia</taxon>
        <taxon>Papilionoidea</taxon>
        <taxon>Pieridae</taxon>
        <taxon>Dismorphiinae</taxon>
        <taxon>Leptidea</taxon>
    </lineage>
</organism>
<gene>
    <name evidence="2" type="ORF">LSINAPIS_LOCUS15388</name>
</gene>
<name>A0A5E4R6G3_9NEOP</name>
<keyword evidence="1" id="KW-0472">Membrane</keyword>
<keyword evidence="3" id="KW-1185">Reference proteome</keyword>